<keyword evidence="3" id="KW-1185">Reference proteome</keyword>
<reference evidence="2 3" key="1">
    <citation type="journal article" date="2019" name="Sci. Rep.">
        <title>A high-quality genome of Eragrostis curvula grass provides insights into Poaceae evolution and supports new strategies to enhance forage quality.</title>
        <authorList>
            <person name="Carballo J."/>
            <person name="Santos B.A.C.M."/>
            <person name="Zappacosta D."/>
            <person name="Garbus I."/>
            <person name="Selva J.P."/>
            <person name="Gallo C.A."/>
            <person name="Diaz A."/>
            <person name="Albertini E."/>
            <person name="Caccamo M."/>
            <person name="Echenique V."/>
        </authorList>
    </citation>
    <scope>NUCLEOTIDE SEQUENCE [LARGE SCALE GENOMIC DNA]</scope>
    <source>
        <strain evidence="3">cv. Victoria</strain>
        <tissue evidence="2">Leaf</tissue>
    </source>
</reference>
<name>A0A5J9TSV9_9POAL</name>
<evidence type="ECO:0000313" key="2">
    <source>
        <dbReference type="EMBL" id="TVU14365.1"/>
    </source>
</evidence>
<feature type="region of interest" description="Disordered" evidence="1">
    <location>
        <begin position="54"/>
        <end position="78"/>
    </location>
</feature>
<feature type="compositionally biased region" description="Low complexity" evidence="1">
    <location>
        <begin position="55"/>
        <end position="75"/>
    </location>
</feature>
<dbReference type="Proteomes" id="UP000324897">
    <property type="component" value="Unassembled WGS sequence"/>
</dbReference>
<organism evidence="2 3">
    <name type="scientific">Eragrostis curvula</name>
    <name type="common">weeping love grass</name>
    <dbReference type="NCBI Taxonomy" id="38414"/>
    <lineage>
        <taxon>Eukaryota</taxon>
        <taxon>Viridiplantae</taxon>
        <taxon>Streptophyta</taxon>
        <taxon>Embryophyta</taxon>
        <taxon>Tracheophyta</taxon>
        <taxon>Spermatophyta</taxon>
        <taxon>Magnoliopsida</taxon>
        <taxon>Liliopsida</taxon>
        <taxon>Poales</taxon>
        <taxon>Poaceae</taxon>
        <taxon>PACMAD clade</taxon>
        <taxon>Chloridoideae</taxon>
        <taxon>Eragrostideae</taxon>
        <taxon>Eragrostidinae</taxon>
        <taxon>Eragrostis</taxon>
    </lineage>
</organism>
<evidence type="ECO:0000256" key="1">
    <source>
        <dbReference type="SAM" id="MobiDB-lite"/>
    </source>
</evidence>
<dbReference type="Gramene" id="TVU14365">
    <property type="protein sequence ID" value="TVU14365"/>
    <property type="gene ID" value="EJB05_37828"/>
</dbReference>
<feature type="non-terminal residue" evidence="2">
    <location>
        <position position="1"/>
    </location>
</feature>
<evidence type="ECO:0000313" key="3">
    <source>
        <dbReference type="Proteomes" id="UP000324897"/>
    </source>
</evidence>
<dbReference type="EMBL" id="RWGY01000031">
    <property type="protein sequence ID" value="TVU14365.1"/>
    <property type="molecule type" value="Genomic_DNA"/>
</dbReference>
<sequence>MSASRPHPAALGLPRAAIKGARLLHCSSHLKLVELFFLPPVKMNFISGIKRKVTGRSQGSSSHSGWDSSIPRVAGAPPPPIAPVEPPPPVELILRILEQQEHIIPRSEEERNCIEGLVDHDFQHSRVFDPQFLHAIGILKEFESTLRYTSLTDFSDTAELGSRWLSIEFLASLQVVTEEGMANARFKFHMFNEEYDKSFKGVTTGNPFFPECRLNSRV</sequence>
<proteinExistence type="predicted"/>
<comment type="caution">
    <text evidence="2">The sequence shown here is derived from an EMBL/GenBank/DDBJ whole genome shotgun (WGS) entry which is preliminary data.</text>
</comment>
<accession>A0A5J9TSV9</accession>
<protein>
    <submittedName>
        <fullName evidence="2">Uncharacterized protein</fullName>
    </submittedName>
</protein>
<dbReference type="AlphaFoldDB" id="A0A5J9TSV9"/>
<gene>
    <name evidence="2" type="ORF">EJB05_37828</name>
</gene>